<comment type="function">
    <text evidence="5">Bidirectionally degrades single-stranded DNA into large acid-insoluble oligonucleotides, which are then degraded further into small acid-soluble oligonucleotides.</text>
</comment>
<evidence type="ECO:0000256" key="5">
    <source>
        <dbReference type="HAMAP-Rule" id="MF_00378"/>
    </source>
</evidence>
<evidence type="ECO:0000313" key="10">
    <source>
        <dbReference type="Proteomes" id="UP000595564"/>
    </source>
</evidence>
<evidence type="ECO:0000256" key="4">
    <source>
        <dbReference type="ARBA" id="ARBA00022839"/>
    </source>
</evidence>
<organism evidence="9 10">
    <name type="scientific">Thermotomaculum hydrothermale</name>
    <dbReference type="NCBI Taxonomy" id="981385"/>
    <lineage>
        <taxon>Bacteria</taxon>
        <taxon>Pseudomonadati</taxon>
        <taxon>Acidobacteriota</taxon>
        <taxon>Holophagae</taxon>
        <taxon>Thermotomaculales</taxon>
        <taxon>Thermotomaculaceae</taxon>
        <taxon>Thermotomaculum</taxon>
    </lineage>
</organism>
<dbReference type="GO" id="GO:0005737">
    <property type="term" value="C:cytoplasm"/>
    <property type="evidence" value="ECO:0007669"/>
    <property type="project" value="UniProtKB-SubCell"/>
</dbReference>
<dbReference type="EMBL" id="AP017470">
    <property type="protein sequence ID" value="BBB32450.1"/>
    <property type="molecule type" value="Genomic_DNA"/>
</dbReference>
<feature type="domain" description="OB-fold nucleic acid binding" evidence="8">
    <location>
        <begin position="13"/>
        <end position="107"/>
    </location>
</feature>
<evidence type="ECO:0000313" key="9">
    <source>
        <dbReference type="EMBL" id="BBB32450.1"/>
    </source>
</evidence>
<comment type="subcellular location">
    <subcellularLocation>
        <location evidence="5 6">Cytoplasm</location>
    </subcellularLocation>
</comment>
<dbReference type="CDD" id="cd04489">
    <property type="entry name" value="ExoVII_LU_OBF"/>
    <property type="match status" value="1"/>
</dbReference>
<proteinExistence type="inferred from homology"/>
<dbReference type="InterPro" id="IPR003753">
    <property type="entry name" value="Exonuc_VII_L"/>
</dbReference>
<evidence type="ECO:0000256" key="1">
    <source>
        <dbReference type="ARBA" id="ARBA00022490"/>
    </source>
</evidence>
<dbReference type="RefSeq" id="WP_201328801.1">
    <property type="nucleotide sequence ID" value="NZ_AP017470.1"/>
</dbReference>
<dbReference type="EC" id="3.1.11.6" evidence="5"/>
<evidence type="ECO:0000256" key="3">
    <source>
        <dbReference type="ARBA" id="ARBA00022801"/>
    </source>
</evidence>
<name>A0A7R6PXE1_9BACT</name>
<comment type="catalytic activity">
    <reaction evidence="5 6">
        <text>Exonucleolytic cleavage in either 5'- to 3'- or 3'- to 5'-direction to yield nucleoside 5'-phosphates.</text>
        <dbReference type="EC" id="3.1.11.6"/>
    </reaction>
</comment>
<dbReference type="Pfam" id="PF02601">
    <property type="entry name" value="Exonuc_VII_L"/>
    <property type="match status" value="1"/>
</dbReference>
<dbReference type="HAMAP" id="MF_00378">
    <property type="entry name" value="Exonuc_7_L"/>
    <property type="match status" value="1"/>
</dbReference>
<dbReference type="Pfam" id="PF13742">
    <property type="entry name" value="tRNA_anti_2"/>
    <property type="match status" value="1"/>
</dbReference>
<evidence type="ECO:0000259" key="7">
    <source>
        <dbReference type="Pfam" id="PF02601"/>
    </source>
</evidence>
<gene>
    <name evidence="5 9" type="primary">xseA</name>
    <name evidence="9" type="ORF">TTHT_0894</name>
</gene>
<dbReference type="AlphaFoldDB" id="A0A7R6PXE1"/>
<keyword evidence="1 5" id="KW-0963">Cytoplasm</keyword>
<dbReference type="PANTHER" id="PTHR30008">
    <property type="entry name" value="EXODEOXYRIBONUCLEASE 7 LARGE SUBUNIT"/>
    <property type="match status" value="1"/>
</dbReference>
<dbReference type="GO" id="GO:0006308">
    <property type="term" value="P:DNA catabolic process"/>
    <property type="evidence" value="ECO:0007669"/>
    <property type="project" value="UniProtKB-UniRule"/>
</dbReference>
<keyword evidence="4 5" id="KW-0269">Exonuclease</keyword>
<protein>
    <recommendedName>
        <fullName evidence="5">Exodeoxyribonuclease 7 large subunit</fullName>
        <ecNumber evidence="5">3.1.11.6</ecNumber>
    </recommendedName>
    <alternativeName>
        <fullName evidence="5">Exodeoxyribonuclease VII large subunit</fullName>
        <shortName evidence="5">Exonuclease VII large subunit</shortName>
    </alternativeName>
</protein>
<dbReference type="Proteomes" id="UP000595564">
    <property type="component" value="Chromosome"/>
</dbReference>
<keyword evidence="2 5" id="KW-0540">Nuclease</keyword>
<accession>A0A7R6PXE1</accession>
<keyword evidence="3 5" id="KW-0378">Hydrolase</keyword>
<dbReference type="GO" id="GO:0009318">
    <property type="term" value="C:exodeoxyribonuclease VII complex"/>
    <property type="evidence" value="ECO:0007669"/>
    <property type="project" value="UniProtKB-UniRule"/>
</dbReference>
<evidence type="ECO:0000256" key="2">
    <source>
        <dbReference type="ARBA" id="ARBA00022722"/>
    </source>
</evidence>
<dbReference type="InterPro" id="IPR025824">
    <property type="entry name" value="OB-fold_nuc-bd_dom"/>
</dbReference>
<dbReference type="GO" id="GO:0003676">
    <property type="term" value="F:nucleic acid binding"/>
    <property type="evidence" value="ECO:0007669"/>
    <property type="project" value="InterPro"/>
</dbReference>
<dbReference type="GO" id="GO:0008855">
    <property type="term" value="F:exodeoxyribonuclease VII activity"/>
    <property type="evidence" value="ECO:0007669"/>
    <property type="project" value="UniProtKB-UniRule"/>
</dbReference>
<evidence type="ECO:0000259" key="8">
    <source>
        <dbReference type="Pfam" id="PF13742"/>
    </source>
</evidence>
<dbReference type="KEGG" id="thyd:TTHT_0894"/>
<dbReference type="PANTHER" id="PTHR30008:SF0">
    <property type="entry name" value="EXODEOXYRIBONUCLEASE 7 LARGE SUBUNIT"/>
    <property type="match status" value="1"/>
</dbReference>
<keyword evidence="10" id="KW-1185">Reference proteome</keyword>
<sequence length="520" mass="60129">MFENVSKRIKKYFTVSNLTKIIKQRLTTPDLQQIWVLGEITDLKYFTRGKHAYFSLKDENAVISCAFFAGNNRFYSGNLENGMKVFAFGDIDVYAPRGNYQLIVRQIVPAGEGEFALKIKALEEKFKKEGLFDRKRPVPELPETIGLITSKDGAAIKDFLKMAKEVPYLKIILYPSLVQGEDAPATIIEGIKRLNKIDEVEAIVITRGGGSEEDLRCFYDENLVRAIFNSKKPVISAIGHERDVVFTDRVADLRKATPTDAGKFFAESYKKTFQNFKKLTVLLERKMRMWVERNPDEEKIRAFVLRLKSLSESVINSRQQHIDYLNEKLLREIEQVLNDTEQMVKTLSIKIHPRTLLSNFETRVERLFNLEFSLENRLEKIIERKHAKLTENKNKLKVNINENFRLTENRVKALRHRLNPFVFIKDTEKKKEKVEYLKKSLYSNSLAKLKDKEGLIKMFSEKLNDLSPLNVVSRGYAIVKDKEGNILKSANKVNKGDFIEVNLKDGSLDCTVNEINIKER</sequence>
<evidence type="ECO:0000256" key="6">
    <source>
        <dbReference type="RuleBase" id="RU004355"/>
    </source>
</evidence>
<comment type="similarity">
    <text evidence="5 6">Belongs to the XseA family.</text>
</comment>
<reference evidence="9 10" key="1">
    <citation type="journal article" date="2012" name="Extremophiles">
        <title>Thermotomaculum hydrothermale gen. nov., sp. nov., a novel heterotrophic thermophile within the phylum Acidobacteria from a deep-sea hydrothermal vent chimney in the Southern Okinawa Trough.</title>
        <authorList>
            <person name="Izumi H."/>
            <person name="Nunoura T."/>
            <person name="Miyazaki M."/>
            <person name="Mino S."/>
            <person name="Toki T."/>
            <person name="Takai K."/>
            <person name="Sako Y."/>
            <person name="Sawabe T."/>
            <person name="Nakagawa S."/>
        </authorList>
    </citation>
    <scope>NUCLEOTIDE SEQUENCE [LARGE SCALE GENOMIC DNA]</scope>
    <source>
        <strain evidence="9 10">AC55</strain>
    </source>
</reference>
<comment type="subunit">
    <text evidence="5">Heterooligomer composed of large and small subunits.</text>
</comment>
<feature type="domain" description="Exonuclease VII large subunit C-terminal" evidence="7">
    <location>
        <begin position="133"/>
        <end position="396"/>
    </location>
</feature>
<dbReference type="NCBIfam" id="TIGR00237">
    <property type="entry name" value="xseA"/>
    <property type="match status" value="1"/>
</dbReference>
<dbReference type="InterPro" id="IPR020579">
    <property type="entry name" value="Exonuc_VII_lsu_C"/>
</dbReference>